<organism evidence="1">
    <name type="scientific">viral metagenome</name>
    <dbReference type="NCBI Taxonomy" id="1070528"/>
    <lineage>
        <taxon>unclassified sequences</taxon>
        <taxon>metagenomes</taxon>
        <taxon>organismal metagenomes</taxon>
    </lineage>
</organism>
<sequence length="35" mass="4242">MQNIKGKNLLKRKPQKMMKIILLKNQIHISRQKQL</sequence>
<evidence type="ECO:0000313" key="1">
    <source>
        <dbReference type="EMBL" id="QHU17214.1"/>
    </source>
</evidence>
<dbReference type="AlphaFoldDB" id="A0A6C0KLJ6"/>
<name>A0A6C0KLJ6_9ZZZZ</name>
<protein>
    <submittedName>
        <fullName evidence="1">Uncharacterized protein</fullName>
    </submittedName>
</protein>
<dbReference type="EMBL" id="MN740899">
    <property type="protein sequence ID" value="QHU17214.1"/>
    <property type="molecule type" value="Genomic_DNA"/>
</dbReference>
<proteinExistence type="predicted"/>
<reference evidence="1" key="1">
    <citation type="journal article" date="2020" name="Nature">
        <title>Giant virus diversity and host interactions through global metagenomics.</title>
        <authorList>
            <person name="Schulz F."/>
            <person name="Roux S."/>
            <person name="Paez-Espino D."/>
            <person name="Jungbluth S."/>
            <person name="Walsh D.A."/>
            <person name="Denef V.J."/>
            <person name="McMahon K.D."/>
            <person name="Konstantinidis K.T."/>
            <person name="Eloe-Fadrosh E.A."/>
            <person name="Kyrpides N.C."/>
            <person name="Woyke T."/>
        </authorList>
    </citation>
    <scope>NUCLEOTIDE SEQUENCE</scope>
    <source>
        <strain evidence="1">GVMAG-S-3300012000-57</strain>
    </source>
</reference>
<accession>A0A6C0KLJ6</accession>